<evidence type="ECO:0000256" key="1">
    <source>
        <dbReference type="SAM" id="SignalP"/>
    </source>
</evidence>
<accession>A0AAV0UMX2</accession>
<dbReference type="AlphaFoldDB" id="A0AAV0UMX2"/>
<proteinExistence type="predicted"/>
<evidence type="ECO:0000313" key="2">
    <source>
        <dbReference type="EMBL" id="CAI5736849.1"/>
    </source>
</evidence>
<gene>
    <name evidence="2" type="ORF">HBR001_LOCUS6967</name>
</gene>
<protein>
    <recommendedName>
        <fullName evidence="4">RxLR effector candidate protein</fullName>
    </recommendedName>
</protein>
<keyword evidence="3" id="KW-1185">Reference proteome</keyword>
<feature type="chain" id="PRO_5043527436" description="RxLR effector candidate protein" evidence="1">
    <location>
        <begin position="19"/>
        <end position="532"/>
    </location>
</feature>
<dbReference type="EMBL" id="CANTFL010001327">
    <property type="protein sequence ID" value="CAI5736849.1"/>
    <property type="molecule type" value="Genomic_DNA"/>
</dbReference>
<evidence type="ECO:0008006" key="4">
    <source>
        <dbReference type="Google" id="ProtNLM"/>
    </source>
</evidence>
<dbReference type="Proteomes" id="UP001162031">
    <property type="component" value="Unassembled WGS sequence"/>
</dbReference>
<keyword evidence="1" id="KW-0732">Signal</keyword>
<comment type="caution">
    <text evidence="2">The sequence shown here is derived from an EMBL/GenBank/DDBJ whole genome shotgun (WGS) entry which is preliminary data.</text>
</comment>
<organism evidence="2 3">
    <name type="scientific">Hyaloperonospora brassicae</name>
    <name type="common">Brassica downy mildew</name>
    <name type="synonym">Peronospora brassicae</name>
    <dbReference type="NCBI Taxonomy" id="162125"/>
    <lineage>
        <taxon>Eukaryota</taxon>
        <taxon>Sar</taxon>
        <taxon>Stramenopiles</taxon>
        <taxon>Oomycota</taxon>
        <taxon>Peronosporomycetes</taxon>
        <taxon>Peronosporales</taxon>
        <taxon>Peronosporaceae</taxon>
        <taxon>Hyaloperonospora</taxon>
    </lineage>
</organism>
<evidence type="ECO:0000313" key="3">
    <source>
        <dbReference type="Proteomes" id="UP001162031"/>
    </source>
</evidence>
<sequence>MRLLWPLLTATGISLSIAARSTTASGGETDDAPRYLPAVVSPPKMNASIALELVKAHSDEERGESLLTPLLELLSKVKNGIRATEHTPLAMLKRLKIKAGENSEHAFDQRLKQWFQKVDTHRAKYPEYTVQKEVEDLLTLMDARELAKVLYRFRKVHNMQSRVNGLQQVLAAKNDRAVYDLIPVWLDDRVPPDEVFDMLPVAAMERIIDRKKEWERRVVVHKWLRTYIGYVAKYVGRGLSYDDAAVVTKLVEKRGEEESVDFLFTLWGYNGDKDRANSLQSTLGVKYPSTVELMFDEWLEFDRYPSDVYDMMPIGINQVLTKNPLKERKSWHVIDSALTPWVTYGVRFNKKHGVHAPDLSVDQTKFYDFVSFILRELKSCNEPQDLVDYVEHFRSVKELAFLAPKLQRRMLLAEHNEYEPLIFNAWAKSKLDPRIVYDSMPVASISTLGMIVAQGLEHECERIEQLLRYVDDVRVRESFSDKLVIELLLSGRATVDALRHYFKALGERGRKERSGLLLEALHNHEQNHAPSP</sequence>
<reference evidence="2" key="1">
    <citation type="submission" date="2022-12" db="EMBL/GenBank/DDBJ databases">
        <authorList>
            <person name="Webb A."/>
        </authorList>
    </citation>
    <scope>NUCLEOTIDE SEQUENCE</scope>
    <source>
        <strain evidence="2">Hp1</strain>
    </source>
</reference>
<feature type="signal peptide" evidence="1">
    <location>
        <begin position="1"/>
        <end position="18"/>
    </location>
</feature>
<name>A0AAV0UMX2_HYABA</name>